<dbReference type="Pfam" id="PF13398">
    <property type="entry name" value="Peptidase_M50B"/>
    <property type="match status" value="1"/>
</dbReference>
<name>A0AAV5ADP5_9AGAM</name>
<keyword evidence="1" id="KW-0472">Membrane</keyword>
<sequence length="232" mass="25571">MSTLLPPRPPIAPKLPPSPPKIIPTHDQAVVIYVILVYITVVFAIWSAPVAILTGGTVTRITIDPNLGGCTLVEGGHPPTILSAGYIGSTIIGGVFVLAGWDTLVAKICSFIIGVGLLCPLALVRDKLSALRWYCLFLGIINILYVIWDIADEKFFKKRNDADTTQFHLLYPKVPAHVWAIFWIIFQLGALVGFIFAGIVLFKQTQDEMQQQAIFKAHSSQRDIHRAFPLEV</sequence>
<dbReference type="AlphaFoldDB" id="A0AAV5ADP5"/>
<accession>A0AAV5ADP5</accession>
<protein>
    <submittedName>
        <fullName evidence="2">Uncharacterized protein</fullName>
    </submittedName>
</protein>
<dbReference type="PANTHER" id="PTHR33979:SF2">
    <property type="entry name" value="PEPTIDASE M50B-LIKE-DOMAIN-CONTAINING PROTEIN"/>
    <property type="match status" value="1"/>
</dbReference>
<keyword evidence="1" id="KW-1133">Transmembrane helix</keyword>
<gene>
    <name evidence="2" type="ORF">Clacol_005531</name>
</gene>
<keyword evidence="3" id="KW-1185">Reference proteome</keyword>
<evidence type="ECO:0000313" key="3">
    <source>
        <dbReference type="Proteomes" id="UP001050691"/>
    </source>
</evidence>
<evidence type="ECO:0000256" key="1">
    <source>
        <dbReference type="SAM" id="Phobius"/>
    </source>
</evidence>
<feature type="transmembrane region" description="Helical" evidence="1">
    <location>
        <begin position="81"/>
        <end position="99"/>
    </location>
</feature>
<keyword evidence="1" id="KW-0812">Transmembrane</keyword>
<dbReference type="Proteomes" id="UP001050691">
    <property type="component" value="Unassembled WGS sequence"/>
</dbReference>
<dbReference type="EMBL" id="BPWL01000006">
    <property type="protein sequence ID" value="GJJ11299.1"/>
    <property type="molecule type" value="Genomic_DNA"/>
</dbReference>
<feature type="transmembrane region" description="Helical" evidence="1">
    <location>
        <begin position="30"/>
        <end position="53"/>
    </location>
</feature>
<feature type="transmembrane region" description="Helical" evidence="1">
    <location>
        <begin position="131"/>
        <end position="148"/>
    </location>
</feature>
<dbReference type="PANTHER" id="PTHR33979">
    <property type="entry name" value="OS02G0221600 PROTEIN"/>
    <property type="match status" value="1"/>
</dbReference>
<dbReference type="InterPro" id="IPR049500">
    <property type="entry name" value="Peptidase_M50B-like"/>
</dbReference>
<proteinExistence type="predicted"/>
<reference evidence="2" key="1">
    <citation type="submission" date="2021-10" db="EMBL/GenBank/DDBJ databases">
        <title>De novo Genome Assembly of Clathrus columnatus (Basidiomycota, Fungi) Using Illumina and Nanopore Sequence Data.</title>
        <authorList>
            <person name="Ogiso-Tanaka E."/>
            <person name="Itagaki H."/>
            <person name="Hosoya T."/>
            <person name="Hosaka K."/>
        </authorList>
    </citation>
    <scope>NUCLEOTIDE SEQUENCE</scope>
    <source>
        <strain evidence="2">MO-923</strain>
    </source>
</reference>
<evidence type="ECO:0000313" key="2">
    <source>
        <dbReference type="EMBL" id="GJJ11299.1"/>
    </source>
</evidence>
<comment type="caution">
    <text evidence="2">The sequence shown here is derived from an EMBL/GenBank/DDBJ whole genome shotgun (WGS) entry which is preliminary data.</text>
</comment>
<feature type="transmembrane region" description="Helical" evidence="1">
    <location>
        <begin position="178"/>
        <end position="202"/>
    </location>
</feature>
<organism evidence="2 3">
    <name type="scientific">Clathrus columnatus</name>
    <dbReference type="NCBI Taxonomy" id="1419009"/>
    <lineage>
        <taxon>Eukaryota</taxon>
        <taxon>Fungi</taxon>
        <taxon>Dikarya</taxon>
        <taxon>Basidiomycota</taxon>
        <taxon>Agaricomycotina</taxon>
        <taxon>Agaricomycetes</taxon>
        <taxon>Phallomycetidae</taxon>
        <taxon>Phallales</taxon>
        <taxon>Clathraceae</taxon>
        <taxon>Clathrus</taxon>
    </lineage>
</organism>
<feature type="transmembrane region" description="Helical" evidence="1">
    <location>
        <begin position="105"/>
        <end position="124"/>
    </location>
</feature>